<protein>
    <submittedName>
        <fullName evidence="1">Unnamed protein product</fullName>
    </submittedName>
</protein>
<dbReference type="Proteomes" id="UP001165063">
    <property type="component" value="Unassembled WGS sequence"/>
</dbReference>
<gene>
    <name evidence="1" type="ORF">Amon01_000527600</name>
</gene>
<sequence length="91" mass="10132">MPLLCERMDRVVGFRNHIQNGKEESKTVSGIDRSAKQDSNLILDFGYKVNYLTVAATTATAANDSKFVSCVMLDSMIKSWGMALVGERKDR</sequence>
<proteinExistence type="predicted"/>
<dbReference type="EMBL" id="BSXU01002859">
    <property type="protein sequence ID" value="GMG39361.1"/>
    <property type="molecule type" value="Genomic_DNA"/>
</dbReference>
<comment type="caution">
    <text evidence="1">The sequence shown here is derived from an EMBL/GenBank/DDBJ whole genome shotgun (WGS) entry which is preliminary data.</text>
</comment>
<evidence type="ECO:0000313" key="1">
    <source>
        <dbReference type="EMBL" id="GMG39361.1"/>
    </source>
</evidence>
<organism evidence="1 2">
    <name type="scientific">Ambrosiozyma monospora</name>
    <name type="common">Yeast</name>
    <name type="synonym">Endomycopsis monosporus</name>
    <dbReference type="NCBI Taxonomy" id="43982"/>
    <lineage>
        <taxon>Eukaryota</taxon>
        <taxon>Fungi</taxon>
        <taxon>Dikarya</taxon>
        <taxon>Ascomycota</taxon>
        <taxon>Saccharomycotina</taxon>
        <taxon>Pichiomycetes</taxon>
        <taxon>Pichiales</taxon>
        <taxon>Pichiaceae</taxon>
        <taxon>Ambrosiozyma</taxon>
    </lineage>
</organism>
<name>A0A9W6YZY4_AMBMO</name>
<reference evidence="1" key="1">
    <citation type="submission" date="2023-04" db="EMBL/GenBank/DDBJ databases">
        <title>Ambrosiozyma monospora NBRC 1965.</title>
        <authorList>
            <person name="Ichikawa N."/>
            <person name="Sato H."/>
            <person name="Tonouchi N."/>
        </authorList>
    </citation>
    <scope>NUCLEOTIDE SEQUENCE</scope>
    <source>
        <strain evidence="1">NBRC 1965</strain>
    </source>
</reference>
<evidence type="ECO:0000313" key="2">
    <source>
        <dbReference type="Proteomes" id="UP001165063"/>
    </source>
</evidence>
<keyword evidence="2" id="KW-1185">Reference proteome</keyword>
<dbReference type="AlphaFoldDB" id="A0A9W6YZY4"/>
<accession>A0A9W6YZY4</accession>